<dbReference type="EMBL" id="JAHLJV010000008">
    <property type="protein sequence ID" value="KAK1597435.1"/>
    <property type="molecule type" value="Genomic_DNA"/>
</dbReference>
<keyword evidence="4" id="KW-1185">Reference proteome</keyword>
<evidence type="ECO:0000256" key="2">
    <source>
        <dbReference type="SAM" id="SignalP"/>
    </source>
</evidence>
<accession>A0AAD8Q7Q7</accession>
<proteinExistence type="predicted"/>
<name>A0AAD8Q7Q7_9PEZI</name>
<evidence type="ECO:0000313" key="4">
    <source>
        <dbReference type="Proteomes" id="UP001230504"/>
    </source>
</evidence>
<keyword evidence="2" id="KW-0732">Signal</keyword>
<feature type="compositionally biased region" description="Basic and acidic residues" evidence="1">
    <location>
        <begin position="86"/>
        <end position="100"/>
    </location>
</feature>
<protein>
    <recommendedName>
        <fullName evidence="5">Secreted protein</fullName>
    </recommendedName>
</protein>
<organism evidence="3 4">
    <name type="scientific">Colletotrichum navitas</name>
    <dbReference type="NCBI Taxonomy" id="681940"/>
    <lineage>
        <taxon>Eukaryota</taxon>
        <taxon>Fungi</taxon>
        <taxon>Dikarya</taxon>
        <taxon>Ascomycota</taxon>
        <taxon>Pezizomycotina</taxon>
        <taxon>Sordariomycetes</taxon>
        <taxon>Hypocreomycetidae</taxon>
        <taxon>Glomerellales</taxon>
        <taxon>Glomerellaceae</taxon>
        <taxon>Colletotrichum</taxon>
        <taxon>Colletotrichum graminicola species complex</taxon>
    </lineage>
</organism>
<evidence type="ECO:0008006" key="5">
    <source>
        <dbReference type="Google" id="ProtNLM"/>
    </source>
</evidence>
<feature type="signal peptide" evidence="2">
    <location>
        <begin position="1"/>
        <end position="22"/>
    </location>
</feature>
<feature type="chain" id="PRO_5042143068" description="Secreted protein" evidence="2">
    <location>
        <begin position="23"/>
        <end position="158"/>
    </location>
</feature>
<evidence type="ECO:0000256" key="1">
    <source>
        <dbReference type="SAM" id="MobiDB-lite"/>
    </source>
</evidence>
<dbReference type="RefSeq" id="XP_060418225.1">
    <property type="nucleotide sequence ID" value="XM_060552895.1"/>
</dbReference>
<reference evidence="3" key="1">
    <citation type="submission" date="2021-06" db="EMBL/GenBank/DDBJ databases">
        <title>Comparative genomics, transcriptomics and evolutionary studies reveal genomic signatures of adaptation to plant cell wall in hemibiotrophic fungi.</title>
        <authorList>
            <consortium name="DOE Joint Genome Institute"/>
            <person name="Baroncelli R."/>
            <person name="Diaz J.F."/>
            <person name="Benocci T."/>
            <person name="Peng M."/>
            <person name="Battaglia E."/>
            <person name="Haridas S."/>
            <person name="Andreopoulos W."/>
            <person name="Labutti K."/>
            <person name="Pangilinan J."/>
            <person name="Floch G.L."/>
            <person name="Makela M.R."/>
            <person name="Henrissat B."/>
            <person name="Grigoriev I.V."/>
            <person name="Crouch J.A."/>
            <person name="De Vries R.P."/>
            <person name="Sukno S.A."/>
            <person name="Thon M.R."/>
        </authorList>
    </citation>
    <scope>NUCLEOTIDE SEQUENCE</scope>
    <source>
        <strain evidence="3">CBS 125086</strain>
    </source>
</reference>
<dbReference type="GeneID" id="85437135"/>
<comment type="caution">
    <text evidence="3">The sequence shown here is derived from an EMBL/GenBank/DDBJ whole genome shotgun (WGS) entry which is preliminary data.</text>
</comment>
<sequence length="158" mass="17338">MLRTPYDFACFLLVLLPAFTSPWDDHLIVSNLVDRSLPRTKGGFDRGGEEKRGKKEKKEKRGSCVPMRGWSATNPVSPSGSFTLSKNDDDARMQGTKEKNGTEIIPLYGRRLESSSLHRLCPSCFATHEIPSAPAACASVGPDSAHLSEHSLRASHAR</sequence>
<dbReference type="AlphaFoldDB" id="A0AAD8Q7Q7"/>
<gene>
    <name evidence="3" type="ORF">LY79DRAFT_385334</name>
</gene>
<dbReference type="Proteomes" id="UP001230504">
    <property type="component" value="Unassembled WGS sequence"/>
</dbReference>
<feature type="compositionally biased region" description="Basic and acidic residues" evidence="1">
    <location>
        <begin position="42"/>
        <end position="53"/>
    </location>
</feature>
<feature type="region of interest" description="Disordered" evidence="1">
    <location>
        <begin position="138"/>
        <end position="158"/>
    </location>
</feature>
<evidence type="ECO:0000313" key="3">
    <source>
        <dbReference type="EMBL" id="KAK1597435.1"/>
    </source>
</evidence>
<feature type="region of interest" description="Disordered" evidence="1">
    <location>
        <begin position="39"/>
        <end position="100"/>
    </location>
</feature>
<feature type="compositionally biased region" description="Polar residues" evidence="1">
    <location>
        <begin position="71"/>
        <end position="85"/>
    </location>
</feature>